<dbReference type="Pfam" id="PF00072">
    <property type="entry name" value="Response_reg"/>
    <property type="match status" value="1"/>
</dbReference>
<keyword evidence="10" id="KW-0902">Two-component regulatory system</keyword>
<dbReference type="Pfam" id="PF07695">
    <property type="entry name" value="7TMR-DISM_7TM"/>
    <property type="match status" value="1"/>
</dbReference>
<evidence type="ECO:0000313" key="16">
    <source>
        <dbReference type="EMBL" id="MBM7591398.1"/>
    </source>
</evidence>
<dbReference type="InterPro" id="IPR005467">
    <property type="entry name" value="His_kinase_dom"/>
</dbReference>
<accession>A0A938XVT6</accession>
<dbReference type="InterPro" id="IPR008979">
    <property type="entry name" value="Galactose-bd-like_sf"/>
</dbReference>
<dbReference type="InterPro" id="IPR011006">
    <property type="entry name" value="CheY-like_superfamily"/>
</dbReference>
<evidence type="ECO:0000256" key="10">
    <source>
        <dbReference type="ARBA" id="ARBA00023012"/>
    </source>
</evidence>
<reference evidence="16" key="1">
    <citation type="submission" date="2021-01" db="EMBL/GenBank/DDBJ databases">
        <title>Genomic Encyclopedia of Type Strains, Phase IV (KMG-IV): sequencing the most valuable type-strain genomes for metagenomic binning, comparative biology and taxonomic classification.</title>
        <authorList>
            <person name="Goeker M."/>
        </authorList>
    </citation>
    <scope>NUCLEOTIDE SEQUENCE</scope>
    <source>
        <strain evidence="16">DSM 25523</strain>
    </source>
</reference>
<dbReference type="PANTHER" id="PTHR43047">
    <property type="entry name" value="TWO-COMPONENT HISTIDINE PROTEIN KINASE"/>
    <property type="match status" value="1"/>
</dbReference>
<dbReference type="GO" id="GO:0005886">
    <property type="term" value="C:plasma membrane"/>
    <property type="evidence" value="ECO:0007669"/>
    <property type="project" value="UniProtKB-SubCell"/>
</dbReference>
<evidence type="ECO:0000313" key="17">
    <source>
        <dbReference type="Proteomes" id="UP000717624"/>
    </source>
</evidence>
<dbReference type="InterPro" id="IPR036097">
    <property type="entry name" value="HisK_dim/P_sf"/>
</dbReference>
<keyword evidence="17" id="KW-1185">Reference proteome</keyword>
<feature type="domain" description="Histidine kinase" evidence="14">
    <location>
        <begin position="443"/>
        <end position="661"/>
    </location>
</feature>
<evidence type="ECO:0000256" key="5">
    <source>
        <dbReference type="ARBA" id="ARBA00022553"/>
    </source>
</evidence>
<dbReference type="CDD" id="cd00082">
    <property type="entry name" value="HisKA"/>
    <property type="match status" value="1"/>
</dbReference>
<dbReference type="SMART" id="SM00387">
    <property type="entry name" value="HATPase_c"/>
    <property type="match status" value="2"/>
</dbReference>
<dbReference type="FunFam" id="3.30.565.10:FF:000023">
    <property type="entry name" value="PAS domain-containing sensor histidine kinase"/>
    <property type="match status" value="1"/>
</dbReference>
<feature type="transmembrane region" description="Helical" evidence="13">
    <location>
        <begin position="339"/>
        <end position="361"/>
    </location>
</feature>
<feature type="transmembrane region" description="Helical" evidence="13">
    <location>
        <begin position="283"/>
        <end position="303"/>
    </location>
</feature>
<dbReference type="Proteomes" id="UP000717624">
    <property type="component" value="Unassembled WGS sequence"/>
</dbReference>
<keyword evidence="4" id="KW-1003">Cell membrane</keyword>
<keyword evidence="8 16" id="KW-0418">Kinase</keyword>
<feature type="modified residue" description="4-aspartylphosphate" evidence="12">
    <location>
        <position position="757"/>
    </location>
</feature>
<feature type="transmembrane region" description="Helical" evidence="13">
    <location>
        <begin position="247"/>
        <end position="263"/>
    </location>
</feature>
<evidence type="ECO:0000256" key="8">
    <source>
        <dbReference type="ARBA" id="ARBA00022777"/>
    </source>
</evidence>
<dbReference type="GO" id="GO:0005524">
    <property type="term" value="F:ATP binding"/>
    <property type="evidence" value="ECO:0007669"/>
    <property type="project" value="UniProtKB-KW"/>
</dbReference>
<dbReference type="PANTHER" id="PTHR43047:SF72">
    <property type="entry name" value="OSMOSENSING HISTIDINE PROTEIN KINASE SLN1"/>
    <property type="match status" value="1"/>
</dbReference>
<dbReference type="Pfam" id="PF06580">
    <property type="entry name" value="His_kinase"/>
    <property type="match status" value="1"/>
</dbReference>
<evidence type="ECO:0000256" key="3">
    <source>
        <dbReference type="ARBA" id="ARBA00012438"/>
    </source>
</evidence>
<dbReference type="PROSITE" id="PS50109">
    <property type="entry name" value="HIS_KIN"/>
    <property type="match status" value="2"/>
</dbReference>
<gene>
    <name evidence="16" type="ORF">JOD01_003037</name>
</gene>
<dbReference type="PROSITE" id="PS50110">
    <property type="entry name" value="RESPONSE_REGULATORY"/>
    <property type="match status" value="1"/>
</dbReference>
<evidence type="ECO:0000259" key="14">
    <source>
        <dbReference type="PROSITE" id="PS50109"/>
    </source>
</evidence>
<dbReference type="RefSeq" id="WP_239565476.1">
    <property type="nucleotide sequence ID" value="NZ_BAABIN010000031.1"/>
</dbReference>
<dbReference type="AlphaFoldDB" id="A0A938XVT6"/>
<evidence type="ECO:0000256" key="1">
    <source>
        <dbReference type="ARBA" id="ARBA00000085"/>
    </source>
</evidence>
<evidence type="ECO:0000256" key="2">
    <source>
        <dbReference type="ARBA" id="ARBA00004236"/>
    </source>
</evidence>
<keyword evidence="9" id="KW-0067">ATP-binding</keyword>
<dbReference type="GO" id="GO:0009927">
    <property type="term" value="F:histidine phosphotransfer kinase activity"/>
    <property type="evidence" value="ECO:0007669"/>
    <property type="project" value="TreeGrafter"/>
</dbReference>
<comment type="caution">
    <text evidence="16">The sequence shown here is derived from an EMBL/GenBank/DDBJ whole genome shotgun (WGS) entry which is preliminary data.</text>
</comment>
<dbReference type="PRINTS" id="PR00344">
    <property type="entry name" value="BCTRLSENSOR"/>
</dbReference>
<feature type="transmembrane region" description="Helical" evidence="13">
    <location>
        <begin position="315"/>
        <end position="333"/>
    </location>
</feature>
<dbReference type="InterPro" id="IPR003661">
    <property type="entry name" value="HisK_dim/P_dom"/>
</dbReference>
<keyword evidence="13" id="KW-1133">Transmembrane helix</keyword>
<dbReference type="Gene3D" id="1.10.287.130">
    <property type="match status" value="1"/>
</dbReference>
<keyword evidence="6" id="KW-0808">Transferase</keyword>
<name>A0A938XVT6_9BACL</name>
<keyword evidence="5 12" id="KW-0597">Phosphoprotein</keyword>
<evidence type="ECO:0000259" key="15">
    <source>
        <dbReference type="PROSITE" id="PS50110"/>
    </source>
</evidence>
<dbReference type="SUPFAM" id="SSF49785">
    <property type="entry name" value="Galactose-binding domain-like"/>
    <property type="match status" value="1"/>
</dbReference>
<evidence type="ECO:0000256" key="7">
    <source>
        <dbReference type="ARBA" id="ARBA00022741"/>
    </source>
</evidence>
<organism evidence="16 17">
    <name type="scientific">Brevibacillus fulvus</name>
    <dbReference type="NCBI Taxonomy" id="1125967"/>
    <lineage>
        <taxon>Bacteria</taxon>
        <taxon>Bacillati</taxon>
        <taxon>Bacillota</taxon>
        <taxon>Bacilli</taxon>
        <taxon>Bacillales</taxon>
        <taxon>Paenibacillaceae</taxon>
        <taxon>Brevibacillus</taxon>
    </lineage>
</organism>
<proteinExistence type="predicted"/>
<dbReference type="Gene3D" id="2.60.120.260">
    <property type="entry name" value="Galactose-binding domain-like"/>
    <property type="match status" value="1"/>
</dbReference>
<feature type="transmembrane region" description="Helical" evidence="13">
    <location>
        <begin position="394"/>
        <end position="413"/>
    </location>
</feature>
<dbReference type="Pfam" id="PF00512">
    <property type="entry name" value="HisKA"/>
    <property type="match status" value="1"/>
</dbReference>
<dbReference type="InterPro" id="IPR003594">
    <property type="entry name" value="HATPase_dom"/>
</dbReference>
<dbReference type="InterPro" id="IPR004358">
    <property type="entry name" value="Sig_transdc_His_kin-like_C"/>
</dbReference>
<comment type="subcellular location">
    <subcellularLocation>
        <location evidence="2">Cell membrane</location>
    </subcellularLocation>
</comment>
<dbReference type="SMART" id="SM00448">
    <property type="entry name" value="REC"/>
    <property type="match status" value="1"/>
</dbReference>
<dbReference type="SUPFAM" id="SSF52172">
    <property type="entry name" value="CheY-like"/>
    <property type="match status" value="1"/>
</dbReference>
<keyword evidence="7" id="KW-0547">Nucleotide-binding</keyword>
<keyword evidence="13" id="KW-0812">Transmembrane</keyword>
<dbReference type="CDD" id="cd16922">
    <property type="entry name" value="HATPase_EvgS-ArcB-TorS-like"/>
    <property type="match status" value="1"/>
</dbReference>
<evidence type="ECO:0000256" key="11">
    <source>
        <dbReference type="ARBA" id="ARBA00023136"/>
    </source>
</evidence>
<dbReference type="InterPro" id="IPR010559">
    <property type="entry name" value="Sig_transdc_His_kin_internal"/>
</dbReference>
<sequence>MVKKEQMMTKKKIFLLISLFVILLFSIRTAWYSLLAKPNFSGAVHGVLDLRNFDFAADNILTLNGQWEFYPYQFLYPDNQLGKDRHNNRTFIQVPQNWAATLNPETNSKLGYGTYRLRILVNPDPHRVYSIKLSYIVSASAVYVNGRLVGGSGKPGESPEQNFARNVPYTVSFTSDKSELDLVVQVANYDHDRRGGITTSLKMGTAEAIEQDRWFSICMQVIVCAVLVLHAIYVCILFIIGIREKSLISFLLLILFTLMMTLIDDDRLLLDWLPIDYAWSIKLSYIAIIGAAAFLMLFAKSLLATSGKALVFRSFFWICSISVLLIALTPAYVTTDLAGFYFGLSLIASIILLCLSIKTALTKDEDAIFIALGISSILTNVLGGYLKAYKWPDIGYYPVDLIVAFLMFASYWFKRYFRTSLRTSELAVQLQAADKMKDIFLANTSHELRNPLHGMINIAQSLLENWDNPRGEKGKETLQMIIKVGKRMSFLLNDLLDITRLQENRISLHVRPIRIQALAAGVIDMVQFMLEGKPIRLINAIPDDFPAVVADENRLMQIMFNLLHNAVKYTQEGSITLQATMDGELATISVIDTGIGMDEQTKQRIFLPYEQGNEATTAMNGGMGLGLSITKQLVELHGGTIVVSAVPGQGSHFRFTLPLAAEDVPLPEDRPIIQPGTMGQQETAAAAPLVANEGTDSEDADVSADRPNILAVDDDPVNLNVLKSILPSDNYEIITATSGEEALSLLELREWDLVIADVMMPNISGYQLSRLIRKRFPLSELPILLLTARGQPEDIHTGFLAGANDYVTKPVDAQVLRSRVQALTDMKQSVRERLRMEAAWLQAQIKPHFLFNTLNTVAAFHLKDPDRMSELLEAFGNYLRASFDFRNSQRLVSLEHELDLLRSYLYLEQERFGDRLNIQWEIDEKLNVQIPPLSIQPLVENAIRHGVLKRVRGGTVWLRITAVKDHVQITVTDDGVGMDEHTLRTLFDGNHPKRSGIGLLNTDRRLKQMYGKGLQMESRPGLGTTVSFSVPKQLASEI</sequence>
<evidence type="ECO:0000256" key="9">
    <source>
        <dbReference type="ARBA" id="ARBA00022840"/>
    </source>
</evidence>
<evidence type="ECO:0000256" key="4">
    <source>
        <dbReference type="ARBA" id="ARBA00022475"/>
    </source>
</evidence>
<dbReference type="EC" id="2.7.13.3" evidence="3"/>
<keyword evidence="11 13" id="KW-0472">Membrane</keyword>
<feature type="domain" description="Histidine kinase" evidence="14">
    <location>
        <begin position="935"/>
        <end position="1034"/>
    </location>
</feature>
<feature type="transmembrane region" description="Helical" evidence="13">
    <location>
        <begin position="368"/>
        <end position="388"/>
    </location>
</feature>
<dbReference type="EMBL" id="JAFBEB010000011">
    <property type="protein sequence ID" value="MBM7591398.1"/>
    <property type="molecule type" value="Genomic_DNA"/>
</dbReference>
<feature type="domain" description="Response regulatory" evidence="15">
    <location>
        <begin position="708"/>
        <end position="824"/>
    </location>
</feature>
<evidence type="ECO:0000256" key="13">
    <source>
        <dbReference type="SAM" id="Phobius"/>
    </source>
</evidence>
<dbReference type="SMART" id="SM00388">
    <property type="entry name" value="HisKA"/>
    <property type="match status" value="1"/>
</dbReference>
<protein>
    <recommendedName>
        <fullName evidence="3">histidine kinase</fullName>
        <ecNumber evidence="3">2.7.13.3</ecNumber>
    </recommendedName>
</protein>
<dbReference type="Pfam" id="PF02518">
    <property type="entry name" value="HATPase_c"/>
    <property type="match status" value="2"/>
</dbReference>
<dbReference type="SUPFAM" id="SSF47384">
    <property type="entry name" value="Homodimeric domain of signal transducing histidine kinase"/>
    <property type="match status" value="1"/>
</dbReference>
<dbReference type="Gene3D" id="3.30.565.10">
    <property type="entry name" value="Histidine kinase-like ATPase, C-terminal domain"/>
    <property type="match status" value="2"/>
</dbReference>
<dbReference type="InterPro" id="IPR036890">
    <property type="entry name" value="HATPase_C_sf"/>
</dbReference>
<evidence type="ECO:0000256" key="6">
    <source>
        <dbReference type="ARBA" id="ARBA00022679"/>
    </source>
</evidence>
<evidence type="ECO:0000256" key="12">
    <source>
        <dbReference type="PROSITE-ProRule" id="PRU00169"/>
    </source>
</evidence>
<comment type="catalytic activity">
    <reaction evidence="1">
        <text>ATP + protein L-histidine = ADP + protein N-phospho-L-histidine.</text>
        <dbReference type="EC" id="2.7.13.3"/>
    </reaction>
</comment>
<dbReference type="GO" id="GO:0000155">
    <property type="term" value="F:phosphorelay sensor kinase activity"/>
    <property type="evidence" value="ECO:0007669"/>
    <property type="project" value="InterPro"/>
</dbReference>
<dbReference type="Gene3D" id="3.40.50.2300">
    <property type="match status" value="1"/>
</dbReference>
<dbReference type="CDD" id="cd17574">
    <property type="entry name" value="REC_OmpR"/>
    <property type="match status" value="1"/>
</dbReference>
<dbReference type="InterPro" id="IPR001789">
    <property type="entry name" value="Sig_transdc_resp-reg_receiver"/>
</dbReference>
<dbReference type="InterPro" id="IPR011623">
    <property type="entry name" value="7TMR_DISM_rcpt_extracell_dom1"/>
</dbReference>
<dbReference type="SUPFAM" id="SSF55874">
    <property type="entry name" value="ATPase domain of HSP90 chaperone/DNA topoisomerase II/histidine kinase"/>
    <property type="match status" value="2"/>
</dbReference>
<feature type="transmembrane region" description="Helical" evidence="13">
    <location>
        <begin position="214"/>
        <end position="240"/>
    </location>
</feature>